<dbReference type="Proteomes" id="UP000681967">
    <property type="component" value="Unassembled WGS sequence"/>
</dbReference>
<dbReference type="AlphaFoldDB" id="A0A816WPU4"/>
<dbReference type="EMBL" id="CAJOBF010004172">
    <property type="protein sequence ID" value="CAF4127157.1"/>
    <property type="molecule type" value="Genomic_DNA"/>
</dbReference>
<evidence type="ECO:0000313" key="10">
    <source>
        <dbReference type="Proteomes" id="UP000663824"/>
    </source>
</evidence>
<dbReference type="Proteomes" id="UP000663834">
    <property type="component" value="Unassembled WGS sequence"/>
</dbReference>
<evidence type="ECO:0000313" key="3">
    <source>
        <dbReference type="EMBL" id="CAF1982423.1"/>
    </source>
</evidence>
<evidence type="ECO:0000313" key="1">
    <source>
        <dbReference type="EMBL" id="CAF1035203.1"/>
    </source>
</evidence>
<evidence type="ECO:0008006" key="12">
    <source>
        <dbReference type="Google" id="ProtNLM"/>
    </source>
</evidence>
<evidence type="ECO:0000313" key="4">
    <source>
        <dbReference type="EMBL" id="CAF2076925.1"/>
    </source>
</evidence>
<dbReference type="Proteomes" id="UP000663866">
    <property type="component" value="Unassembled WGS sequence"/>
</dbReference>
<dbReference type="Proteomes" id="UP000663856">
    <property type="component" value="Unassembled WGS sequence"/>
</dbReference>
<evidence type="ECO:0000313" key="7">
    <source>
        <dbReference type="EMBL" id="CAF4269429.1"/>
    </source>
</evidence>
<dbReference type="Proteomes" id="UP000663842">
    <property type="component" value="Unassembled WGS sequence"/>
</dbReference>
<evidence type="ECO:0000313" key="5">
    <source>
        <dbReference type="EMBL" id="CAF2136947.1"/>
    </source>
</evidence>
<sequence length="112" mass="12771">MSTPVQSVTEKGNRLKFLWESKQIDEFLADGYAQDACVVDHGTSHKGHEELKKLFEKFIDKCGEYSIVDTTAVSDDCVTQTYKSECEGPISTCKATWNKINDDWKITLEDWN</sequence>
<dbReference type="EMBL" id="CAJNRE010015413">
    <property type="protein sequence ID" value="CAF2136947.1"/>
    <property type="molecule type" value="Genomic_DNA"/>
</dbReference>
<protein>
    <recommendedName>
        <fullName evidence="12">DUF4440 domain-containing protein</fullName>
    </recommendedName>
</protein>
<dbReference type="Proteomes" id="UP000663855">
    <property type="component" value="Unassembled WGS sequence"/>
</dbReference>
<evidence type="ECO:0000313" key="8">
    <source>
        <dbReference type="EMBL" id="CAF4510702.1"/>
    </source>
</evidence>
<dbReference type="EMBL" id="CAJNOW010002622">
    <property type="protein sequence ID" value="CAF1358901.1"/>
    <property type="molecule type" value="Genomic_DNA"/>
</dbReference>
<evidence type="ECO:0000313" key="11">
    <source>
        <dbReference type="Proteomes" id="UP000663866"/>
    </source>
</evidence>
<dbReference type="EMBL" id="CAJOBH010079597">
    <property type="protein sequence ID" value="CAF4510702.1"/>
    <property type="molecule type" value="Genomic_DNA"/>
</dbReference>
<reference evidence="5" key="1">
    <citation type="submission" date="2021-02" db="EMBL/GenBank/DDBJ databases">
        <authorList>
            <person name="Nowell W R."/>
        </authorList>
    </citation>
    <scope>NUCLEOTIDE SEQUENCE</scope>
</reference>
<dbReference type="Proteomes" id="UP000663887">
    <property type="component" value="Unassembled WGS sequence"/>
</dbReference>
<dbReference type="EMBL" id="CAJOBG010009595">
    <property type="protein sequence ID" value="CAF4269429.1"/>
    <property type="molecule type" value="Genomic_DNA"/>
</dbReference>
<name>A0A816WPU4_9BILA</name>
<dbReference type="OrthoDB" id="10036553at2759"/>
<dbReference type="EMBL" id="CAJOBI010279060">
    <property type="protein sequence ID" value="CAF5147316.1"/>
    <property type="molecule type" value="Genomic_DNA"/>
</dbReference>
<dbReference type="EMBL" id="CAJNOV010000693">
    <property type="protein sequence ID" value="CAF1035203.1"/>
    <property type="molecule type" value="Genomic_DNA"/>
</dbReference>
<dbReference type="Gene3D" id="3.10.450.50">
    <property type="match status" value="1"/>
</dbReference>
<keyword evidence="11" id="KW-1185">Reference proteome</keyword>
<evidence type="ECO:0000313" key="9">
    <source>
        <dbReference type="EMBL" id="CAF5147316.1"/>
    </source>
</evidence>
<evidence type="ECO:0000313" key="2">
    <source>
        <dbReference type="EMBL" id="CAF1358901.1"/>
    </source>
</evidence>
<comment type="caution">
    <text evidence="5">The sequence shown here is derived from an EMBL/GenBank/DDBJ whole genome shotgun (WGS) entry which is preliminary data.</text>
</comment>
<proteinExistence type="predicted"/>
<accession>A0A816WPU4</accession>
<dbReference type="Proteomes" id="UP000676336">
    <property type="component" value="Unassembled WGS sequence"/>
</dbReference>
<dbReference type="SUPFAM" id="SSF54427">
    <property type="entry name" value="NTF2-like"/>
    <property type="match status" value="1"/>
</dbReference>
<organism evidence="5 10">
    <name type="scientific">Rotaria magnacalcarata</name>
    <dbReference type="NCBI Taxonomy" id="392030"/>
    <lineage>
        <taxon>Eukaryota</taxon>
        <taxon>Metazoa</taxon>
        <taxon>Spiralia</taxon>
        <taxon>Gnathifera</taxon>
        <taxon>Rotifera</taxon>
        <taxon>Eurotatoria</taxon>
        <taxon>Bdelloidea</taxon>
        <taxon>Philodinida</taxon>
        <taxon>Philodinidae</taxon>
        <taxon>Rotaria</taxon>
    </lineage>
</organism>
<dbReference type="EMBL" id="CAJNRG010000180">
    <property type="protein sequence ID" value="CAF1982423.1"/>
    <property type="molecule type" value="Genomic_DNA"/>
</dbReference>
<dbReference type="Proteomes" id="UP000663824">
    <property type="component" value="Unassembled WGS sequence"/>
</dbReference>
<dbReference type="InterPro" id="IPR032710">
    <property type="entry name" value="NTF2-like_dom_sf"/>
</dbReference>
<evidence type="ECO:0000313" key="6">
    <source>
        <dbReference type="EMBL" id="CAF4127157.1"/>
    </source>
</evidence>
<gene>
    <name evidence="8" type="ORF">BYL167_LOCUS36456</name>
    <name evidence="1" type="ORF">CJN711_LOCUS4001</name>
    <name evidence="2" type="ORF">KQP761_LOCUS7625</name>
    <name evidence="5" type="ORF">MBJ925_LOCUS28761</name>
    <name evidence="7" type="ORF">OVN521_LOCUS30007</name>
    <name evidence="9" type="ORF">SMN809_LOCUS63705</name>
    <name evidence="6" type="ORF">UXM345_LOCUS23769</name>
    <name evidence="4" type="ORF">WKI299_LOCUS15322</name>
    <name evidence="3" type="ORF">XDN619_LOCUS2431</name>
</gene>
<dbReference type="EMBL" id="CAJNRF010005968">
    <property type="protein sequence ID" value="CAF2076925.1"/>
    <property type="molecule type" value="Genomic_DNA"/>
</dbReference>